<proteinExistence type="predicted"/>
<dbReference type="GO" id="GO:0007131">
    <property type="term" value="P:reciprocal meiotic recombination"/>
    <property type="evidence" value="ECO:0007669"/>
    <property type="project" value="TreeGrafter"/>
</dbReference>
<dbReference type="PANTHER" id="PTHR21615">
    <property type="entry name" value="CYCLIN N-TERMINAL DOMAIN-CONTAINING PROTEIN 1"/>
    <property type="match status" value="1"/>
</dbReference>
<evidence type="ECO:0000313" key="4">
    <source>
        <dbReference type="RefSeq" id="XP_032813244.1"/>
    </source>
</evidence>
<accession>A0AAJ7WWZ3</accession>
<dbReference type="KEGG" id="pmrn:116943966"/>
<evidence type="ECO:0000259" key="2">
    <source>
        <dbReference type="Pfam" id="PF00134"/>
    </source>
</evidence>
<dbReference type="InterPro" id="IPR036915">
    <property type="entry name" value="Cyclin-like_sf"/>
</dbReference>
<dbReference type="InterPro" id="IPR006671">
    <property type="entry name" value="Cyclin_N"/>
</dbReference>
<feature type="region of interest" description="Disordered" evidence="1">
    <location>
        <begin position="42"/>
        <end position="61"/>
    </location>
</feature>
<keyword evidence="3" id="KW-1185">Reference proteome</keyword>
<feature type="domain" description="Cyclin N-terminal" evidence="2">
    <location>
        <begin position="152"/>
        <end position="281"/>
    </location>
</feature>
<sequence length="416" mass="47144">MRLTNALRVRRGGKRHARAARPIRARAARAIRARAFPPPLRRRVEPMSARPPARQPPPIWRGNSAEWREAITKVWRRRRVVRVQGRATGQFTRRLRHGGRARVAMEHAQTLPGETVFDGVTPAMLEEMLNSLAIETWQPSRPREPCEGAFGRERVAENIFLICEKLQLHTSVKYLAVELFDRYMLQQTKAQCDEWLKEKAAGSSDEINWEARLPDLKSELLLLLRMVSCVQIASKQMAHYKMVTLKPAQMLIQALSGSSIDLEQILSSEMAVLKALNYYINPASPLTHVDMIIAVLGHNDPTLPVKSLHSISLKVLDVVYLLRTAVYNDLLLGTSTGDALDPSDVTYRENFWRVEGDFMLLAVSVISAAAYFCCYPICQKVMEQACRTTCIPEQDVSNFAKVLVQCVWKLEDRAQS</sequence>
<name>A0AAJ7WWZ3_PETMA</name>
<dbReference type="GO" id="GO:0035861">
    <property type="term" value="C:site of double-strand break"/>
    <property type="evidence" value="ECO:0007669"/>
    <property type="project" value="TreeGrafter"/>
</dbReference>
<dbReference type="RefSeq" id="XP_032813244.1">
    <property type="nucleotide sequence ID" value="XM_032957353.1"/>
</dbReference>
<dbReference type="Proteomes" id="UP001318040">
    <property type="component" value="Chromosome 19"/>
</dbReference>
<reference evidence="4" key="1">
    <citation type="submission" date="2025-08" db="UniProtKB">
        <authorList>
            <consortium name="RefSeq"/>
        </authorList>
    </citation>
    <scope>IDENTIFICATION</scope>
    <source>
        <tissue evidence="4">Sperm</tissue>
    </source>
</reference>
<protein>
    <submittedName>
        <fullName evidence="4">Cyclin N-terminal domain-containing protein 1-like</fullName>
    </submittedName>
</protein>
<dbReference type="Pfam" id="PF00134">
    <property type="entry name" value="Cyclin_N"/>
    <property type="match status" value="1"/>
</dbReference>
<dbReference type="PANTHER" id="PTHR21615:SF2">
    <property type="entry name" value="CYCLIN N-TERMINAL DOMAIN-CONTAINING PROTEIN 1"/>
    <property type="match status" value="1"/>
</dbReference>
<dbReference type="SUPFAM" id="SSF47954">
    <property type="entry name" value="Cyclin-like"/>
    <property type="match status" value="1"/>
</dbReference>
<dbReference type="AlphaFoldDB" id="A0AAJ7WWZ3"/>
<dbReference type="CTD" id="124817"/>
<organism evidence="3 4">
    <name type="scientific">Petromyzon marinus</name>
    <name type="common">Sea lamprey</name>
    <dbReference type="NCBI Taxonomy" id="7757"/>
    <lineage>
        <taxon>Eukaryota</taxon>
        <taxon>Metazoa</taxon>
        <taxon>Chordata</taxon>
        <taxon>Craniata</taxon>
        <taxon>Vertebrata</taxon>
        <taxon>Cyclostomata</taxon>
        <taxon>Hyperoartia</taxon>
        <taxon>Petromyzontiformes</taxon>
        <taxon>Petromyzontidae</taxon>
        <taxon>Petromyzon</taxon>
    </lineage>
</organism>
<evidence type="ECO:0000256" key="1">
    <source>
        <dbReference type="SAM" id="MobiDB-lite"/>
    </source>
</evidence>
<gene>
    <name evidence="4" type="primary">LOC116943966</name>
</gene>
<dbReference type="Gene3D" id="1.10.472.10">
    <property type="entry name" value="Cyclin-like"/>
    <property type="match status" value="1"/>
</dbReference>
<evidence type="ECO:0000313" key="3">
    <source>
        <dbReference type="Proteomes" id="UP001318040"/>
    </source>
</evidence>